<dbReference type="OrthoDB" id="9814973at2"/>
<evidence type="ECO:0000256" key="5">
    <source>
        <dbReference type="ARBA" id="ARBA00022824"/>
    </source>
</evidence>
<evidence type="ECO:0000313" key="7">
    <source>
        <dbReference type="EMBL" id="TCZ69068.1"/>
    </source>
</evidence>
<dbReference type="SUPFAM" id="SSF53756">
    <property type="entry name" value="UDP-Glycosyltransferase/glycogen phosphorylase"/>
    <property type="match status" value="1"/>
</dbReference>
<organism evidence="7 8">
    <name type="scientific">Flaviaesturariibacter aridisoli</name>
    <dbReference type="NCBI Taxonomy" id="2545761"/>
    <lineage>
        <taxon>Bacteria</taxon>
        <taxon>Pseudomonadati</taxon>
        <taxon>Bacteroidota</taxon>
        <taxon>Chitinophagia</taxon>
        <taxon>Chitinophagales</taxon>
        <taxon>Chitinophagaceae</taxon>
        <taxon>Flaviaestuariibacter</taxon>
    </lineage>
</organism>
<sequence>MIFVTVGSQLPFDRFIQAFDELAPELPASQEVIAQVFDMKYEPKHIKTLEYINPGNFKEYISNADLVVSHAGTGTIISVSQLNKPLIVFPRLGELRETRNNHQVDTCLMLEKTCGLQVAYNAAQLKEKIFDFLCGRLPVMEQIPAHASPELLHSLRSFINTGKNLAVGH</sequence>
<dbReference type="RefSeq" id="WP_131852588.1">
    <property type="nucleotide sequence ID" value="NZ_SKFH01000023.1"/>
</dbReference>
<dbReference type="GO" id="GO:0006488">
    <property type="term" value="P:dolichol-linked oligosaccharide biosynthetic process"/>
    <property type="evidence" value="ECO:0007669"/>
    <property type="project" value="InterPro"/>
</dbReference>
<evidence type="ECO:0000256" key="4">
    <source>
        <dbReference type="ARBA" id="ARBA00022679"/>
    </source>
</evidence>
<evidence type="ECO:0000256" key="3">
    <source>
        <dbReference type="ARBA" id="ARBA00022676"/>
    </source>
</evidence>
<keyword evidence="3" id="KW-0328">Glycosyltransferase</keyword>
<protein>
    <submittedName>
        <fullName evidence="7">Glycosyl transferase family 28</fullName>
    </submittedName>
</protein>
<accession>A0A4R4DWW9</accession>
<proteinExistence type="inferred from homology"/>
<dbReference type="PANTHER" id="PTHR12867:SF6">
    <property type="entry name" value="N-ACETYLGLUCOSAMINYLDIPHOSPHODOLICHOL N-ACETYLGLUCOSAMINYLTRANSFERASE"/>
    <property type="match status" value="1"/>
</dbReference>
<dbReference type="PANTHER" id="PTHR12867">
    <property type="entry name" value="GLYCOSYL TRANSFERASE-RELATED"/>
    <property type="match status" value="1"/>
</dbReference>
<dbReference type="AlphaFoldDB" id="A0A4R4DWW9"/>
<dbReference type="Pfam" id="PF04101">
    <property type="entry name" value="Glyco_tran_28_C"/>
    <property type="match status" value="1"/>
</dbReference>
<keyword evidence="8" id="KW-1185">Reference proteome</keyword>
<dbReference type="GO" id="GO:0016758">
    <property type="term" value="F:hexosyltransferase activity"/>
    <property type="evidence" value="ECO:0007669"/>
    <property type="project" value="InterPro"/>
</dbReference>
<comment type="caution">
    <text evidence="7">The sequence shown here is derived from an EMBL/GenBank/DDBJ whole genome shotgun (WGS) entry which is preliminary data.</text>
</comment>
<comment type="similarity">
    <text evidence="2">Belongs to the glycosyltransferase 28 family.</text>
</comment>
<dbReference type="Proteomes" id="UP000295164">
    <property type="component" value="Unassembled WGS sequence"/>
</dbReference>
<evidence type="ECO:0000313" key="8">
    <source>
        <dbReference type="Proteomes" id="UP000295164"/>
    </source>
</evidence>
<feature type="domain" description="Glycosyl transferase family 28 C-terminal" evidence="6">
    <location>
        <begin position="1"/>
        <end position="129"/>
    </location>
</feature>
<reference evidence="7 8" key="1">
    <citation type="submission" date="2019-03" db="EMBL/GenBank/DDBJ databases">
        <authorList>
            <person name="Kim M.K.M."/>
        </authorList>
    </citation>
    <scope>NUCLEOTIDE SEQUENCE [LARGE SCALE GENOMIC DNA]</scope>
    <source>
        <strain evidence="7 8">17J68-15</strain>
    </source>
</reference>
<dbReference type="InterPro" id="IPR007235">
    <property type="entry name" value="Glyco_trans_28_C"/>
</dbReference>
<dbReference type="Gene3D" id="3.40.50.2000">
    <property type="entry name" value="Glycogen Phosphorylase B"/>
    <property type="match status" value="1"/>
</dbReference>
<keyword evidence="5" id="KW-0256">Endoplasmic reticulum</keyword>
<dbReference type="EMBL" id="SKFH01000023">
    <property type="protein sequence ID" value="TCZ69068.1"/>
    <property type="molecule type" value="Genomic_DNA"/>
</dbReference>
<dbReference type="InterPro" id="IPR039042">
    <property type="entry name" value="Alg13-like"/>
</dbReference>
<gene>
    <name evidence="7" type="ORF">E0486_12870</name>
</gene>
<evidence type="ECO:0000259" key="6">
    <source>
        <dbReference type="Pfam" id="PF04101"/>
    </source>
</evidence>
<evidence type="ECO:0000256" key="2">
    <source>
        <dbReference type="ARBA" id="ARBA00006962"/>
    </source>
</evidence>
<evidence type="ECO:0000256" key="1">
    <source>
        <dbReference type="ARBA" id="ARBA00004240"/>
    </source>
</evidence>
<keyword evidence="4 7" id="KW-0808">Transferase</keyword>
<comment type="subcellular location">
    <subcellularLocation>
        <location evidence="1">Endoplasmic reticulum</location>
    </subcellularLocation>
</comment>
<name>A0A4R4DWW9_9BACT</name>